<proteinExistence type="predicted"/>
<dbReference type="AlphaFoldDB" id="A0A1C5K4V7"/>
<protein>
    <recommendedName>
        <fullName evidence="3">Sugar lactone lactonase YvrE</fullName>
    </recommendedName>
</protein>
<dbReference type="Proteomes" id="UP000198221">
    <property type="component" value="Chromosome I"/>
</dbReference>
<sequence>MRSRAFGRLTVRDHGSVNDRQRQSHLKQLSRRQEVVGLPMIALRHHAYLSPPSTDHCWHREPRAVGIGADGQAIALWDHHAARARLLTRHGVGAEDHDAVILGGARRADFIQPLPDGRVLLVDARTRGTAESAEVWNSAGGWEGSGHLGDAVEHVLATASGDIWVGYFDEAAASGRGLGGHGLVRFDSDLQPRWCYPFNADLPRIDDCEALNVQGETAYALVYNAHHLVSARGRRGVDHGRAPKGGVVAVLVDGERAALIGGYGADYDLVTPVCIDAEGVQVAGGQSRLVLPDGMEIRNARWTCRGPELHVLINGSWYRASLDDFHPAA</sequence>
<evidence type="ECO:0000313" key="1">
    <source>
        <dbReference type="EMBL" id="SCG77813.1"/>
    </source>
</evidence>
<accession>A0A1C5K4V7</accession>
<gene>
    <name evidence="1" type="ORF">GA0070613_6377</name>
</gene>
<name>A0A1C5K4V7_9ACTN</name>
<reference evidence="2" key="1">
    <citation type="submission" date="2016-06" db="EMBL/GenBank/DDBJ databases">
        <authorList>
            <person name="Varghese N."/>
            <person name="Submissions Spin"/>
        </authorList>
    </citation>
    <scope>NUCLEOTIDE SEQUENCE [LARGE SCALE GENOMIC DNA]</scope>
    <source>
        <strain evidence="2">DSM 43819</strain>
    </source>
</reference>
<keyword evidence="2" id="KW-1185">Reference proteome</keyword>
<dbReference type="EMBL" id="LT607754">
    <property type="protein sequence ID" value="SCG77813.1"/>
    <property type="molecule type" value="Genomic_DNA"/>
</dbReference>
<evidence type="ECO:0008006" key="3">
    <source>
        <dbReference type="Google" id="ProtNLM"/>
    </source>
</evidence>
<organism evidence="1 2">
    <name type="scientific">Micromonospora inositola</name>
    <dbReference type="NCBI Taxonomy" id="47865"/>
    <lineage>
        <taxon>Bacteria</taxon>
        <taxon>Bacillati</taxon>
        <taxon>Actinomycetota</taxon>
        <taxon>Actinomycetes</taxon>
        <taxon>Micromonosporales</taxon>
        <taxon>Micromonosporaceae</taxon>
        <taxon>Micromonospora</taxon>
    </lineage>
</organism>
<evidence type="ECO:0000313" key="2">
    <source>
        <dbReference type="Proteomes" id="UP000198221"/>
    </source>
</evidence>